<dbReference type="GO" id="GO:0050661">
    <property type="term" value="F:NADP binding"/>
    <property type="evidence" value="ECO:0007669"/>
    <property type="project" value="InterPro"/>
</dbReference>
<comment type="pathway">
    <text evidence="1">Amino-acid biosynthesis; L-threonine biosynthesis; L-threonine from L-aspartate: step 3/5.</text>
</comment>
<feature type="binding site" evidence="12">
    <location>
        <position position="190"/>
    </location>
    <ligand>
        <name>L-homoserine</name>
        <dbReference type="ChEBI" id="CHEBI:57476"/>
    </ligand>
</feature>
<evidence type="ECO:0000256" key="12">
    <source>
        <dbReference type="PIRSR" id="PIRSR000098-2"/>
    </source>
</evidence>
<dbReference type="OrthoDB" id="9808167at2"/>
<dbReference type="PANTHER" id="PTHR43331:SF1">
    <property type="entry name" value="HOMOSERINE DEHYDROGENASE"/>
    <property type="match status" value="1"/>
</dbReference>
<protein>
    <recommendedName>
        <fullName evidence="5">Homoserine dehydrogenase</fullName>
        <ecNumber evidence="4">1.1.1.3</ecNumber>
    </recommendedName>
</protein>
<dbReference type="Gene3D" id="3.40.50.720">
    <property type="entry name" value="NAD(P)-binding Rossmann-like Domain"/>
    <property type="match status" value="1"/>
</dbReference>
<keyword evidence="8 12" id="KW-0521">NADP</keyword>
<dbReference type="PANTHER" id="PTHR43331">
    <property type="entry name" value="HOMOSERINE DEHYDROGENASE"/>
    <property type="match status" value="1"/>
</dbReference>
<evidence type="ECO:0000256" key="3">
    <source>
        <dbReference type="ARBA" id="ARBA00006753"/>
    </source>
</evidence>
<comment type="pathway">
    <text evidence="2">Amino-acid biosynthesis; L-methionine biosynthesis via de novo pathway; L-homoserine from L-aspartate: step 3/3.</text>
</comment>
<evidence type="ECO:0000259" key="14">
    <source>
        <dbReference type="PROSITE" id="PS51671"/>
    </source>
</evidence>
<dbReference type="SUPFAM" id="SSF55347">
    <property type="entry name" value="Glyceraldehyde-3-phosphate dehydrogenase-like, C-terminal domain"/>
    <property type="match status" value="1"/>
</dbReference>
<dbReference type="InterPro" id="IPR016204">
    <property type="entry name" value="HDH"/>
</dbReference>
<dbReference type="PIRSF" id="PIRSF000098">
    <property type="entry name" value="Homoser_dehydrog"/>
    <property type="match status" value="1"/>
</dbReference>
<dbReference type="InterPro" id="IPR036291">
    <property type="entry name" value="NAD(P)-bd_dom_sf"/>
</dbReference>
<dbReference type="InterPro" id="IPR001342">
    <property type="entry name" value="HDH_cat"/>
</dbReference>
<dbReference type="InterPro" id="IPR005106">
    <property type="entry name" value="Asp/hSer_DH_NAD-bd"/>
</dbReference>
<keyword evidence="6" id="KW-0028">Amino-acid biosynthesis</keyword>
<dbReference type="FunFam" id="3.30.360.10:FF:000005">
    <property type="entry name" value="Homoserine dehydrogenase"/>
    <property type="match status" value="1"/>
</dbReference>
<dbReference type="FunFam" id="3.30.70.260:FF:000030">
    <property type="entry name" value="Homoserine dehydrogenase"/>
    <property type="match status" value="1"/>
</dbReference>
<dbReference type="PROSITE" id="PS51671">
    <property type="entry name" value="ACT"/>
    <property type="match status" value="1"/>
</dbReference>
<evidence type="ECO:0000313" key="16">
    <source>
        <dbReference type="Proteomes" id="UP000231701"/>
    </source>
</evidence>
<dbReference type="RefSeq" id="WP_100277289.1">
    <property type="nucleotide sequence ID" value="NZ_CP018799.1"/>
</dbReference>
<keyword evidence="16" id="KW-1185">Reference proteome</keyword>
<comment type="similarity">
    <text evidence="3 13">Belongs to the homoserine dehydrogenase family.</text>
</comment>
<sequence>MTELRVGLLGLGTIGVGVARILIEQKELISRRLGKEVRLVAAADRDLATDRGLDFSDIRLSDDANDIVTADDVDLVVELIGGYEPARSFVMTALEHGKHVVTANKALIAKHGEELFPVAAEKGLQIGFEAAVGGGIPCMKALREGLAANAIESVYGILNGTCNFILTKMENEGADYADVLKEAQALGYAEADPTFDVEGIDTAQKLSILAAMAFGSKIKFEEVFTEGISKITAADIESAHEMGYRIKLLGIAKPHGAEGEVETVEMRVHPTLVPLASQMAQVSDSYNAVQISGDFVEHTMYFGRGAGERPTASAVVADIMDIASGFPDGIAHLAPPMGFVQSSRRDKPTMPMADTECEYFIRLMVKDKPGVIASVTSILADHRISLEALIQKERHASHNVPIVMLTHETTEGNLQAAISRITGLEAVEEDDVLILRKESAVA</sequence>
<evidence type="ECO:0000256" key="11">
    <source>
        <dbReference type="PIRSR" id="PIRSR000098-1"/>
    </source>
</evidence>
<feature type="domain" description="ACT" evidence="14">
    <location>
        <begin position="360"/>
        <end position="439"/>
    </location>
</feature>
<keyword evidence="9 15" id="KW-0560">Oxidoreductase</keyword>
<evidence type="ECO:0000256" key="7">
    <source>
        <dbReference type="ARBA" id="ARBA00022697"/>
    </source>
</evidence>
<proteinExistence type="inferred from homology"/>
<feature type="binding site" evidence="12">
    <location>
        <position position="105"/>
    </location>
    <ligand>
        <name>NADPH</name>
        <dbReference type="ChEBI" id="CHEBI:57783"/>
    </ligand>
</feature>
<evidence type="ECO:0000256" key="1">
    <source>
        <dbReference type="ARBA" id="ARBA00005056"/>
    </source>
</evidence>
<dbReference type="GO" id="GO:0004412">
    <property type="term" value="F:homoserine dehydrogenase activity"/>
    <property type="evidence" value="ECO:0007669"/>
    <property type="project" value="UniProtKB-EC"/>
</dbReference>
<evidence type="ECO:0000256" key="4">
    <source>
        <dbReference type="ARBA" id="ARBA00013213"/>
    </source>
</evidence>
<dbReference type="UniPathway" id="UPA00050">
    <property type="reaction ID" value="UER00063"/>
</dbReference>
<name>A0A2K8L0Q2_MARES</name>
<dbReference type="NCBIfam" id="NF004976">
    <property type="entry name" value="PRK06349.1"/>
    <property type="match status" value="1"/>
</dbReference>
<dbReference type="PROSITE" id="PS01042">
    <property type="entry name" value="HOMOSER_DHGENASE"/>
    <property type="match status" value="1"/>
</dbReference>
<dbReference type="SUPFAM" id="SSF55021">
    <property type="entry name" value="ACT-like"/>
    <property type="match status" value="1"/>
</dbReference>
<gene>
    <name evidence="15" type="ORF">Ga0123461_0971</name>
</gene>
<dbReference type="Proteomes" id="UP000231701">
    <property type="component" value="Chromosome"/>
</dbReference>
<evidence type="ECO:0000313" key="15">
    <source>
        <dbReference type="EMBL" id="ATX79391.1"/>
    </source>
</evidence>
<dbReference type="InterPro" id="IPR045865">
    <property type="entry name" value="ACT-like_dom_sf"/>
</dbReference>
<evidence type="ECO:0000256" key="2">
    <source>
        <dbReference type="ARBA" id="ARBA00005062"/>
    </source>
</evidence>
<dbReference type="Pfam" id="PF00742">
    <property type="entry name" value="Homoserine_dh"/>
    <property type="match status" value="1"/>
</dbReference>
<evidence type="ECO:0000256" key="8">
    <source>
        <dbReference type="ARBA" id="ARBA00022857"/>
    </source>
</evidence>
<dbReference type="Pfam" id="PF01842">
    <property type="entry name" value="ACT"/>
    <property type="match status" value="1"/>
</dbReference>
<dbReference type="CDD" id="cd04881">
    <property type="entry name" value="ACT_HSDH-Hom"/>
    <property type="match status" value="1"/>
</dbReference>
<evidence type="ECO:0000256" key="5">
    <source>
        <dbReference type="ARBA" id="ARBA00013376"/>
    </source>
</evidence>
<keyword evidence="7" id="KW-0791">Threonine biosynthesis</keyword>
<keyword evidence="10" id="KW-0486">Methionine biosynthesis</keyword>
<dbReference type="AlphaFoldDB" id="A0A2K8L0Q2"/>
<reference evidence="15 16" key="1">
    <citation type="submission" date="2016-12" db="EMBL/GenBank/DDBJ databases">
        <title>Isolation and genomic insights into novel planktonic Zetaproteobacteria from stratified waters of the Chesapeake Bay.</title>
        <authorList>
            <person name="McAllister S.M."/>
            <person name="Kato S."/>
            <person name="Chan C.S."/>
            <person name="Chiu B.K."/>
            <person name="Field E.K."/>
        </authorList>
    </citation>
    <scope>NUCLEOTIDE SEQUENCE [LARGE SCALE GENOMIC DNA]</scope>
    <source>
        <strain evidence="15 16">CP-5</strain>
    </source>
</reference>
<feature type="active site" description="Proton donor" evidence="11">
    <location>
        <position position="205"/>
    </location>
</feature>
<dbReference type="InterPro" id="IPR002912">
    <property type="entry name" value="ACT_dom"/>
</dbReference>
<dbReference type="Gene3D" id="3.30.70.260">
    <property type="match status" value="1"/>
</dbReference>
<dbReference type="GO" id="GO:0009088">
    <property type="term" value="P:threonine biosynthetic process"/>
    <property type="evidence" value="ECO:0007669"/>
    <property type="project" value="UniProtKB-UniPathway"/>
</dbReference>
<evidence type="ECO:0000256" key="9">
    <source>
        <dbReference type="ARBA" id="ARBA00023002"/>
    </source>
</evidence>
<dbReference type="Gene3D" id="3.30.360.10">
    <property type="entry name" value="Dihydrodipicolinate Reductase, domain 2"/>
    <property type="match status" value="1"/>
</dbReference>
<dbReference type="Pfam" id="PF03447">
    <property type="entry name" value="NAD_binding_3"/>
    <property type="match status" value="1"/>
</dbReference>
<dbReference type="UniPathway" id="UPA00051">
    <property type="reaction ID" value="UER00465"/>
</dbReference>
<dbReference type="InterPro" id="IPR019811">
    <property type="entry name" value="HDH_CS"/>
</dbReference>
<dbReference type="KEGG" id="maes:Ga0123461_0971"/>
<dbReference type="EC" id="1.1.1.3" evidence="4"/>
<evidence type="ECO:0000256" key="10">
    <source>
        <dbReference type="ARBA" id="ARBA00023167"/>
    </source>
</evidence>
<dbReference type="EMBL" id="CP018799">
    <property type="protein sequence ID" value="ATX79391.1"/>
    <property type="molecule type" value="Genomic_DNA"/>
</dbReference>
<evidence type="ECO:0000256" key="13">
    <source>
        <dbReference type="RuleBase" id="RU004171"/>
    </source>
</evidence>
<dbReference type="SUPFAM" id="SSF51735">
    <property type="entry name" value="NAD(P)-binding Rossmann-fold domains"/>
    <property type="match status" value="1"/>
</dbReference>
<evidence type="ECO:0000256" key="6">
    <source>
        <dbReference type="ARBA" id="ARBA00022605"/>
    </source>
</evidence>
<dbReference type="GO" id="GO:0009086">
    <property type="term" value="P:methionine biosynthetic process"/>
    <property type="evidence" value="ECO:0007669"/>
    <property type="project" value="UniProtKB-KW"/>
</dbReference>
<accession>A0A2K8L0Q2</accession>
<organism evidence="15 16">
    <name type="scientific">Mariprofundus aestuarium</name>
    <dbReference type="NCBI Taxonomy" id="1921086"/>
    <lineage>
        <taxon>Bacteria</taxon>
        <taxon>Pseudomonadati</taxon>
        <taxon>Pseudomonadota</taxon>
        <taxon>Candidatius Mariprofundia</taxon>
        <taxon>Mariprofundales</taxon>
        <taxon>Mariprofundaceae</taxon>
        <taxon>Mariprofundus</taxon>
    </lineage>
</organism>